<dbReference type="Gene3D" id="4.10.860.10">
    <property type="entry name" value="UVR domain"/>
    <property type="match status" value="1"/>
</dbReference>
<keyword evidence="4 7" id="KW-0694">RNA-binding</keyword>
<proteinExistence type="inferred from homology"/>
<evidence type="ECO:0000313" key="10">
    <source>
        <dbReference type="EMBL" id="SCW03676.1"/>
    </source>
</evidence>
<comment type="subunit">
    <text evidence="7">Component of the eukaryotic translation initiation factor 3 (eIF-3) complex.</text>
</comment>
<evidence type="ECO:0000256" key="4">
    <source>
        <dbReference type="ARBA" id="ARBA00022884"/>
    </source>
</evidence>
<feature type="compositionally biased region" description="Acidic residues" evidence="8">
    <location>
        <begin position="507"/>
        <end position="517"/>
    </location>
</feature>
<dbReference type="SMART" id="SM00088">
    <property type="entry name" value="PINT"/>
    <property type="match status" value="1"/>
</dbReference>
<dbReference type="FunFam" id="4.10.860.10:FF:000001">
    <property type="entry name" value="Eukaryotic translation initiation factor 3 subunit A"/>
    <property type="match status" value="1"/>
</dbReference>
<name>A0A1G4MIV3_LACFM</name>
<keyword evidence="6 7" id="KW-0175">Coiled coil</keyword>
<feature type="region of interest" description="Disordered" evidence="8">
    <location>
        <begin position="822"/>
        <end position="951"/>
    </location>
</feature>
<gene>
    <name evidence="7" type="primary">TIF32</name>
    <name evidence="10" type="ORF">LAFE_0G15720G</name>
</gene>
<dbReference type="GO" id="GO:0071540">
    <property type="term" value="C:eukaryotic translation initiation factor 3 complex, eIF3e"/>
    <property type="evidence" value="ECO:0007669"/>
    <property type="project" value="TreeGrafter"/>
</dbReference>
<feature type="compositionally biased region" description="Low complexity" evidence="8">
    <location>
        <begin position="906"/>
        <end position="916"/>
    </location>
</feature>
<feature type="compositionally biased region" description="Low complexity" evidence="8">
    <location>
        <begin position="938"/>
        <end position="947"/>
    </location>
</feature>
<evidence type="ECO:0000256" key="8">
    <source>
        <dbReference type="SAM" id="MobiDB-lite"/>
    </source>
</evidence>
<evidence type="ECO:0000256" key="5">
    <source>
        <dbReference type="ARBA" id="ARBA00022917"/>
    </source>
</evidence>
<dbReference type="GO" id="GO:0002188">
    <property type="term" value="P:translation reinitiation"/>
    <property type="evidence" value="ECO:0007669"/>
    <property type="project" value="TreeGrafter"/>
</dbReference>
<dbReference type="Gene3D" id="1.25.40.860">
    <property type="match status" value="2"/>
</dbReference>
<dbReference type="GO" id="GO:0001732">
    <property type="term" value="P:formation of cytoplasmic translation initiation complex"/>
    <property type="evidence" value="ECO:0007669"/>
    <property type="project" value="UniProtKB-UniRule"/>
</dbReference>
<dbReference type="InterPro" id="IPR054711">
    <property type="entry name" value="eIF3a_PCI_TPR-like"/>
</dbReference>
<feature type="region of interest" description="Disordered" evidence="8">
    <location>
        <begin position="504"/>
        <end position="533"/>
    </location>
</feature>
<dbReference type="GO" id="GO:0043614">
    <property type="term" value="C:multi-eIF complex"/>
    <property type="evidence" value="ECO:0007669"/>
    <property type="project" value="TreeGrafter"/>
</dbReference>
<reference evidence="10 11" key="1">
    <citation type="submission" date="2016-03" db="EMBL/GenBank/DDBJ databases">
        <authorList>
            <person name="Devillers H."/>
        </authorList>
    </citation>
    <scope>NUCLEOTIDE SEQUENCE [LARGE SCALE GENOMIC DNA]</scope>
    <source>
        <strain evidence="10">CBS 6772</strain>
    </source>
</reference>
<feature type="domain" description="PCI" evidence="9">
    <location>
        <begin position="319"/>
        <end position="493"/>
    </location>
</feature>
<evidence type="ECO:0000259" key="9">
    <source>
        <dbReference type="PROSITE" id="PS50250"/>
    </source>
</evidence>
<feature type="compositionally biased region" description="Pro residues" evidence="8">
    <location>
        <begin position="917"/>
        <end position="937"/>
    </location>
</feature>
<dbReference type="STRING" id="4955.A0A1G4MIV3"/>
<dbReference type="OrthoDB" id="18884at2759"/>
<dbReference type="HAMAP" id="MF_03000">
    <property type="entry name" value="eIF3a"/>
    <property type="match status" value="1"/>
</dbReference>
<sequence length="964" mass="110251">MAPPVLRPENALKRTDELISVGEPQAALQSLYTYLSSRRTRFAQPGSLEPIVFKFLELGVELKKGKIIKDGLHQYKKNLQVSPEGLNSVGVVCRKFIDMIEAKMAQEQAKADEQQEDVDDDLEGGVTPENLLISAFEQDQSVGGFNDEAITSWLRFTWESYRAVLDLLRNNSQLEITYSGVVSRTMQFCLKYKRKNEFKRLAEMLRQHLDSANYHNKYNNYTVDLSDADTLQRYLDQRFQQVNVSVKLELWHEAFRSIEDVHHLMAMSKRAPRPSVLANYYENLAKVFFVSGNYLLNAAAWEKFFKLYLTNPNATKEDLKVYASNFMLSTLAIQADDLPVVGFDPQIRLCHLLDLESKPTREQMINAAMEESIYSEVDEEVKQLQKLLSEEFDLYTLKDSLAQLLPALAAKSYFEKYAVPLRNYIVRKIFVRASEIFETIKSEELFSLVALPSPFNLNPLEIEKSLMQAAMEDYVTFTIDHEADSITFTKDPFDVLAAAVTAVPSSEETEEDQEIDEEPKNVDGEETEIESEPIVTRNSAIRSHLNELAKSLKESDGFAESSYLYKVKVAREKLIQETNDAIAHERELAEERARQIEERKQKADAGKFVTVEQAAEERQRRMMEEKATAEARMELEAKRRAEEKLEREKAAVREQEMIKLIEDVNSKGIIYIDPKEAKTITAETIRKMTIEQLSKNKKELEERMKSAFKRLDHTERAFRKVELPLLEKDAEVQEARDLENYNKLKAKLIDAAKKEHAEQVKLHERLIKLSGDFKSYKNKVLSQKETEISQLHKENTAKLEAAKKARIEEVRQQRYDELVAKRKAELEEKTKKERMEREREERIRLNKEKDEIARKQKEMEEAIERKLATKKAPAPAPAAPAPAANLSFAERLRLKRQGVEVPPAAPAQKPVATPASAPTPAPAPVQPPVAAPAPVSKPSPTTTAAPQRELTFAERMKLKRAGKI</sequence>
<protein>
    <recommendedName>
        <fullName evidence="7">Eukaryotic translation initiation factor 3 subunit A</fullName>
        <shortName evidence="7">eIF3a</shortName>
    </recommendedName>
    <alternativeName>
        <fullName evidence="7">Eukaryotic translation initiation factor 3 110 kDa subunit homolog</fullName>
        <shortName evidence="7">eIF3 p110</shortName>
    </alternativeName>
    <alternativeName>
        <fullName evidence="7">Translation initiation factor eIF3, p110 subunit homolog</fullName>
    </alternativeName>
</protein>
<dbReference type="GO" id="GO:0016282">
    <property type="term" value="C:eukaryotic 43S preinitiation complex"/>
    <property type="evidence" value="ECO:0007669"/>
    <property type="project" value="UniProtKB-UniRule"/>
</dbReference>
<dbReference type="PANTHER" id="PTHR14005:SF0">
    <property type="entry name" value="EUKARYOTIC TRANSLATION INITIATION FACTOR 3 SUBUNIT A"/>
    <property type="match status" value="1"/>
</dbReference>
<feature type="coiled-coil region" evidence="7">
    <location>
        <begin position="690"/>
        <end position="717"/>
    </location>
</feature>
<comment type="function">
    <text evidence="7">RNA-binding component of the eukaryotic translation initiation factor 3 (eIF-3) complex, which is involved in protein synthesis of a specialized repertoire of mRNAs and, together with other initiation factors, stimulates binding of mRNA and methionyl-tRNAi to the 40S ribosome. The eIF-3 complex specifically targets and initiates translation of a subset of mRNAs involved in cell proliferation.</text>
</comment>
<keyword evidence="2 7" id="KW-0963">Cytoplasm</keyword>
<dbReference type="InterPro" id="IPR027512">
    <property type="entry name" value="EIF3A"/>
</dbReference>
<dbReference type="InterPro" id="IPR000717">
    <property type="entry name" value="PCI_dom"/>
</dbReference>
<dbReference type="Proteomes" id="UP000190831">
    <property type="component" value="Chromosome G"/>
</dbReference>
<dbReference type="EMBL" id="LT598486">
    <property type="protein sequence ID" value="SCW03676.1"/>
    <property type="molecule type" value="Genomic_DNA"/>
</dbReference>
<feature type="coiled-coil region" evidence="7">
    <location>
        <begin position="579"/>
        <end position="658"/>
    </location>
</feature>
<dbReference type="GO" id="GO:0071541">
    <property type="term" value="C:eukaryotic translation initiation factor 3 complex, eIF3m"/>
    <property type="evidence" value="ECO:0007669"/>
    <property type="project" value="TreeGrafter"/>
</dbReference>
<keyword evidence="5 7" id="KW-0648">Protein biosynthesis</keyword>
<dbReference type="GO" id="GO:0003743">
    <property type="term" value="F:translation initiation factor activity"/>
    <property type="evidence" value="ECO:0007669"/>
    <property type="project" value="UniProtKB-UniRule"/>
</dbReference>
<dbReference type="Pfam" id="PF22591">
    <property type="entry name" value="eIF3a_PCI_TPR-like"/>
    <property type="match status" value="1"/>
</dbReference>
<dbReference type="PROSITE" id="PS50250">
    <property type="entry name" value="PCI"/>
    <property type="match status" value="1"/>
</dbReference>
<evidence type="ECO:0000256" key="3">
    <source>
        <dbReference type="ARBA" id="ARBA00022540"/>
    </source>
</evidence>
<accession>A0A1G4MIV3</accession>
<evidence type="ECO:0000256" key="1">
    <source>
        <dbReference type="ARBA" id="ARBA00004496"/>
    </source>
</evidence>
<keyword evidence="11" id="KW-1185">Reference proteome</keyword>
<dbReference type="OMA" id="EHITNKR"/>
<evidence type="ECO:0000256" key="7">
    <source>
        <dbReference type="HAMAP-Rule" id="MF_03000"/>
    </source>
</evidence>
<keyword evidence="3 7" id="KW-0396">Initiation factor</keyword>
<dbReference type="GO" id="GO:0003729">
    <property type="term" value="F:mRNA binding"/>
    <property type="evidence" value="ECO:0007669"/>
    <property type="project" value="TreeGrafter"/>
</dbReference>
<dbReference type="AlphaFoldDB" id="A0A1G4MIV3"/>
<evidence type="ECO:0000256" key="6">
    <source>
        <dbReference type="ARBA" id="ARBA00023054"/>
    </source>
</evidence>
<dbReference type="PANTHER" id="PTHR14005">
    <property type="entry name" value="EUKARYOTIC TRANSLATION INITIATION FACTOR 3, THETA SUBUNIT"/>
    <property type="match status" value="1"/>
</dbReference>
<evidence type="ECO:0000313" key="11">
    <source>
        <dbReference type="Proteomes" id="UP000190831"/>
    </source>
</evidence>
<dbReference type="GO" id="GO:0033290">
    <property type="term" value="C:eukaryotic 48S preinitiation complex"/>
    <property type="evidence" value="ECO:0007669"/>
    <property type="project" value="UniProtKB-UniRule"/>
</dbReference>
<evidence type="ECO:0000256" key="2">
    <source>
        <dbReference type="ARBA" id="ARBA00022490"/>
    </source>
</evidence>
<comment type="similarity">
    <text evidence="7">Belongs to the eIF-3 subunit A family.</text>
</comment>
<comment type="subcellular location">
    <subcellularLocation>
        <location evidence="1 7">Cytoplasm</location>
    </subcellularLocation>
</comment>
<feature type="compositionally biased region" description="Basic and acidic residues" evidence="8">
    <location>
        <begin position="822"/>
        <end position="867"/>
    </location>
</feature>
<organism evidence="10 11">
    <name type="scientific">Lachancea fermentati</name>
    <name type="common">Zygosaccharomyces fermentati</name>
    <dbReference type="NCBI Taxonomy" id="4955"/>
    <lineage>
        <taxon>Eukaryota</taxon>
        <taxon>Fungi</taxon>
        <taxon>Dikarya</taxon>
        <taxon>Ascomycota</taxon>
        <taxon>Saccharomycotina</taxon>
        <taxon>Saccharomycetes</taxon>
        <taxon>Saccharomycetales</taxon>
        <taxon>Saccharomycetaceae</taxon>
        <taxon>Lachancea</taxon>
    </lineage>
</organism>